<reference evidence="2" key="2">
    <citation type="submission" date="2020-09" db="EMBL/GenBank/DDBJ databases">
        <authorList>
            <person name="Sun Q."/>
            <person name="Ohkuma M."/>
        </authorList>
    </citation>
    <scope>NUCLEOTIDE SEQUENCE</scope>
    <source>
        <strain evidence="2">JCM 3313</strain>
    </source>
</reference>
<dbReference type="RefSeq" id="WP_189226221.1">
    <property type="nucleotide sequence ID" value="NZ_BMRG01000014.1"/>
</dbReference>
<name>A0A918ART6_9PSEU</name>
<dbReference type="Proteomes" id="UP000639606">
    <property type="component" value="Unassembled WGS sequence"/>
</dbReference>
<dbReference type="EMBL" id="BMRG01000014">
    <property type="protein sequence ID" value="GGP74583.1"/>
    <property type="molecule type" value="Genomic_DNA"/>
</dbReference>
<organism evidence="2 3">
    <name type="scientific">Saccharothrix coeruleofusca</name>
    <dbReference type="NCBI Taxonomy" id="33919"/>
    <lineage>
        <taxon>Bacteria</taxon>
        <taxon>Bacillati</taxon>
        <taxon>Actinomycetota</taxon>
        <taxon>Actinomycetes</taxon>
        <taxon>Pseudonocardiales</taxon>
        <taxon>Pseudonocardiaceae</taxon>
        <taxon>Saccharothrix</taxon>
    </lineage>
</organism>
<evidence type="ECO:0000313" key="2">
    <source>
        <dbReference type="EMBL" id="GGP74583.1"/>
    </source>
</evidence>
<comment type="caution">
    <text evidence="2">The sequence shown here is derived from an EMBL/GenBank/DDBJ whole genome shotgun (WGS) entry which is preliminary data.</text>
</comment>
<feature type="region of interest" description="Disordered" evidence="1">
    <location>
        <begin position="1"/>
        <end position="44"/>
    </location>
</feature>
<evidence type="ECO:0000313" key="3">
    <source>
        <dbReference type="Proteomes" id="UP000639606"/>
    </source>
</evidence>
<feature type="compositionally biased region" description="Basic and acidic residues" evidence="1">
    <location>
        <begin position="8"/>
        <end position="25"/>
    </location>
</feature>
<protein>
    <submittedName>
        <fullName evidence="2">Uncharacterized protein</fullName>
    </submittedName>
</protein>
<evidence type="ECO:0000256" key="1">
    <source>
        <dbReference type="SAM" id="MobiDB-lite"/>
    </source>
</evidence>
<dbReference type="AlphaFoldDB" id="A0A918ART6"/>
<keyword evidence="3" id="KW-1185">Reference proteome</keyword>
<accession>A0A918ART6</accession>
<gene>
    <name evidence="2" type="ORF">GCM10010185_55250</name>
</gene>
<sequence>MSIGDDPETQRVRDNVRNEGHHDVVVHGSSDGWPAPGHGHPPEQIVEAIRNNPHRDPNQPIRLLACHSGNDVGWAQHVADRLGVPVMAPVDAVGVARRPDSIARVRGHEPGEG</sequence>
<proteinExistence type="predicted"/>
<reference evidence="2" key="1">
    <citation type="journal article" date="2014" name="Int. J. Syst. Evol. Microbiol.">
        <title>Complete genome sequence of Corynebacterium casei LMG S-19264T (=DSM 44701T), isolated from a smear-ripened cheese.</title>
        <authorList>
            <consortium name="US DOE Joint Genome Institute (JGI-PGF)"/>
            <person name="Walter F."/>
            <person name="Albersmeier A."/>
            <person name="Kalinowski J."/>
            <person name="Ruckert C."/>
        </authorList>
    </citation>
    <scope>NUCLEOTIDE SEQUENCE</scope>
    <source>
        <strain evidence="2">JCM 3313</strain>
    </source>
</reference>